<evidence type="ECO:0000313" key="3">
    <source>
        <dbReference type="Proteomes" id="UP000076567"/>
    </source>
</evidence>
<dbReference type="Gene3D" id="3.40.50.1950">
    <property type="entry name" value="Flavin prenyltransferase-like"/>
    <property type="match status" value="1"/>
</dbReference>
<name>A0A161SHE2_9BACL</name>
<comment type="caution">
    <text evidence="2">The sequence shown here is derived from an EMBL/GenBank/DDBJ whole genome shotgun (WGS) entry which is preliminary data.</text>
</comment>
<sequence>MSMFVLLVQSAMFMYVHLVRSVNNNSKNKRFGEIQTFYFYFKGGIKVMNYEKVLIGISGSIGAVEIHSYLTEIQNRFNCSINIIMTESAKRIVNPDSLKYFIDGYIFENMFDANSDFKIPHVHLPNWADVLIILPATANIIGKIANGIADDLLSTTAMAAACPVVIVPNTNEHMYNRQAVQRNIQALKEDSYIFIEPEGEGVQLSTKKKIKGAMPSPKELVSQLEGMILHA</sequence>
<dbReference type="PANTHER" id="PTHR14359">
    <property type="entry name" value="HOMO-OLIGOMERIC FLAVIN CONTAINING CYS DECARBOXYLASE FAMILY"/>
    <property type="match status" value="1"/>
</dbReference>
<gene>
    <name evidence="2" type="ORF">AWM68_15985</name>
</gene>
<reference evidence="3" key="1">
    <citation type="submission" date="2016-01" db="EMBL/GenBank/DDBJ databases">
        <title>Draft genome of Chromobacterium sp. F49.</title>
        <authorList>
            <person name="Hong K.W."/>
        </authorList>
    </citation>
    <scope>NUCLEOTIDE SEQUENCE [LARGE SCALE GENOMIC DNA]</scope>
    <source>
        <strain evidence="3">P7IIIA</strain>
    </source>
</reference>
<dbReference type="GO" id="GO:0015937">
    <property type="term" value="P:coenzyme A biosynthetic process"/>
    <property type="evidence" value="ECO:0007669"/>
    <property type="project" value="TreeGrafter"/>
</dbReference>
<protein>
    <recommendedName>
        <fullName evidence="1">Flavoprotein domain-containing protein</fullName>
    </recommendedName>
</protein>
<feature type="domain" description="Flavoprotein" evidence="1">
    <location>
        <begin position="52"/>
        <end position="224"/>
    </location>
</feature>
<dbReference type="GO" id="GO:0004633">
    <property type="term" value="F:phosphopantothenoylcysteine decarboxylase activity"/>
    <property type="evidence" value="ECO:0007669"/>
    <property type="project" value="TreeGrafter"/>
</dbReference>
<accession>A0A161SHE2</accession>
<dbReference type="AlphaFoldDB" id="A0A161SHE2"/>
<evidence type="ECO:0000259" key="1">
    <source>
        <dbReference type="Pfam" id="PF02441"/>
    </source>
</evidence>
<dbReference type="InterPro" id="IPR003382">
    <property type="entry name" value="Flavoprotein"/>
</dbReference>
<dbReference type="Proteomes" id="UP000076567">
    <property type="component" value="Unassembled WGS sequence"/>
</dbReference>
<proteinExistence type="predicted"/>
<dbReference type="InterPro" id="IPR036551">
    <property type="entry name" value="Flavin_trans-like"/>
</dbReference>
<dbReference type="EMBL" id="LRFC01000041">
    <property type="protein sequence ID" value="KZE63291.1"/>
    <property type="molecule type" value="Genomic_DNA"/>
</dbReference>
<dbReference type="OrthoDB" id="2395518at2"/>
<keyword evidence="3" id="KW-1185">Reference proteome</keyword>
<organism evidence="2 3">
    <name type="scientific">Fictibacillus phosphorivorans</name>
    <dbReference type="NCBI Taxonomy" id="1221500"/>
    <lineage>
        <taxon>Bacteria</taxon>
        <taxon>Bacillati</taxon>
        <taxon>Bacillota</taxon>
        <taxon>Bacilli</taxon>
        <taxon>Bacillales</taxon>
        <taxon>Fictibacillaceae</taxon>
        <taxon>Fictibacillus</taxon>
    </lineage>
</organism>
<dbReference type="PANTHER" id="PTHR14359:SF6">
    <property type="entry name" value="PHOSPHOPANTOTHENOYLCYSTEINE DECARBOXYLASE"/>
    <property type="match status" value="1"/>
</dbReference>
<dbReference type="GO" id="GO:0071513">
    <property type="term" value="C:phosphopantothenoylcysteine decarboxylase complex"/>
    <property type="evidence" value="ECO:0007669"/>
    <property type="project" value="TreeGrafter"/>
</dbReference>
<dbReference type="Pfam" id="PF02441">
    <property type="entry name" value="Flavoprotein"/>
    <property type="match status" value="1"/>
</dbReference>
<dbReference type="GO" id="GO:0010181">
    <property type="term" value="F:FMN binding"/>
    <property type="evidence" value="ECO:0007669"/>
    <property type="project" value="TreeGrafter"/>
</dbReference>
<evidence type="ECO:0000313" key="2">
    <source>
        <dbReference type="EMBL" id="KZE63291.1"/>
    </source>
</evidence>
<dbReference type="SUPFAM" id="SSF52507">
    <property type="entry name" value="Homo-oligomeric flavin-containing Cys decarboxylases, HFCD"/>
    <property type="match status" value="1"/>
</dbReference>